<dbReference type="InterPro" id="IPR057727">
    <property type="entry name" value="WCX_dom"/>
</dbReference>
<dbReference type="RefSeq" id="WP_091726534.1">
    <property type="nucleotide sequence ID" value="NZ_LT629757.1"/>
</dbReference>
<evidence type="ECO:0000259" key="2">
    <source>
        <dbReference type="Pfam" id="PF25583"/>
    </source>
</evidence>
<dbReference type="Pfam" id="PF25583">
    <property type="entry name" value="WCX"/>
    <property type="match status" value="1"/>
</dbReference>
<dbReference type="OrthoDB" id="3268930at2"/>
<evidence type="ECO:0000313" key="4">
    <source>
        <dbReference type="Proteomes" id="UP000198859"/>
    </source>
</evidence>
<evidence type="ECO:0000259" key="1">
    <source>
        <dbReference type="Pfam" id="PF13280"/>
    </source>
</evidence>
<reference evidence="4" key="1">
    <citation type="submission" date="2016-10" db="EMBL/GenBank/DDBJ databases">
        <authorList>
            <person name="Varghese N."/>
            <person name="Submissions S."/>
        </authorList>
    </citation>
    <scope>NUCLEOTIDE SEQUENCE [LARGE SCALE GENOMIC DNA]</scope>
    <source>
        <strain evidence="4">DSM 22127</strain>
    </source>
</reference>
<dbReference type="Pfam" id="PF13280">
    <property type="entry name" value="WYL"/>
    <property type="match status" value="1"/>
</dbReference>
<dbReference type="STRING" id="642780.SAMN04488570_0887"/>
<accession>A0A1H1NJL5</accession>
<organism evidence="3 4">
    <name type="scientific">Nocardioides scoriae</name>
    <dbReference type="NCBI Taxonomy" id="642780"/>
    <lineage>
        <taxon>Bacteria</taxon>
        <taxon>Bacillati</taxon>
        <taxon>Actinomycetota</taxon>
        <taxon>Actinomycetes</taxon>
        <taxon>Propionibacteriales</taxon>
        <taxon>Nocardioidaceae</taxon>
        <taxon>Nocardioides</taxon>
    </lineage>
</organism>
<dbReference type="InterPro" id="IPR051534">
    <property type="entry name" value="CBASS_pafABC_assoc_protein"/>
</dbReference>
<name>A0A1H1NJL5_9ACTN</name>
<feature type="domain" description="WYL" evidence="1">
    <location>
        <begin position="146"/>
        <end position="213"/>
    </location>
</feature>
<dbReference type="EMBL" id="LT629757">
    <property type="protein sequence ID" value="SDR98905.1"/>
    <property type="molecule type" value="Genomic_DNA"/>
</dbReference>
<dbReference type="PANTHER" id="PTHR34580">
    <property type="match status" value="1"/>
</dbReference>
<feature type="domain" description="WCX" evidence="2">
    <location>
        <begin position="243"/>
        <end position="322"/>
    </location>
</feature>
<dbReference type="PANTHER" id="PTHR34580:SF3">
    <property type="entry name" value="PROTEIN PAFB"/>
    <property type="match status" value="1"/>
</dbReference>
<sequence>MANPKSERLLNLVILLLVARNYTTKEQIRELMEPYRESSTEAFDRMFERDKDELRALGIPLETGYVDKFFEDEQGYRIKRDAFELPPVDFSAEEVAVLGLAARVWRHAGLASATSDALVKLRAAGLSFDREQLDRVQPTLAAEEPAFEDMWRATVERTPVRFDYRRAGQQGSSTRHVQPWGVVTAQGRWYVVGHDLDRGGPRMFRLSRVDSAVVVEGAPGSYTVPPGTDLRALSGSLTPVQPEHTAVVLARTGAAVGLRRSAEVTATGVTGPDGGDEWDRLALRYGSREDVAGDLLGYADAVVVESPADLRTLVRDRLLALAGDSW</sequence>
<evidence type="ECO:0000313" key="3">
    <source>
        <dbReference type="EMBL" id="SDR98905.1"/>
    </source>
</evidence>
<dbReference type="PROSITE" id="PS52050">
    <property type="entry name" value="WYL"/>
    <property type="match status" value="1"/>
</dbReference>
<dbReference type="Proteomes" id="UP000198859">
    <property type="component" value="Chromosome I"/>
</dbReference>
<gene>
    <name evidence="3" type="ORF">SAMN04488570_0887</name>
</gene>
<proteinExistence type="predicted"/>
<protein>
    <submittedName>
        <fullName evidence="3">Transcriptional regulator</fullName>
    </submittedName>
</protein>
<dbReference type="InterPro" id="IPR026881">
    <property type="entry name" value="WYL_dom"/>
</dbReference>
<dbReference type="AlphaFoldDB" id="A0A1H1NJL5"/>
<keyword evidence="4" id="KW-1185">Reference proteome</keyword>